<organism evidence="2 3">
    <name type="scientific">Pisum sativum</name>
    <name type="common">Garden pea</name>
    <name type="synonym">Lathyrus oleraceus</name>
    <dbReference type="NCBI Taxonomy" id="3888"/>
    <lineage>
        <taxon>Eukaryota</taxon>
        <taxon>Viridiplantae</taxon>
        <taxon>Streptophyta</taxon>
        <taxon>Embryophyta</taxon>
        <taxon>Tracheophyta</taxon>
        <taxon>Spermatophyta</taxon>
        <taxon>Magnoliopsida</taxon>
        <taxon>eudicotyledons</taxon>
        <taxon>Gunneridae</taxon>
        <taxon>Pentapetalae</taxon>
        <taxon>rosids</taxon>
        <taxon>fabids</taxon>
        <taxon>Fabales</taxon>
        <taxon>Fabaceae</taxon>
        <taxon>Papilionoideae</taxon>
        <taxon>50 kb inversion clade</taxon>
        <taxon>NPAAA clade</taxon>
        <taxon>Hologalegina</taxon>
        <taxon>IRL clade</taxon>
        <taxon>Fabeae</taxon>
        <taxon>Lathyrus</taxon>
    </lineage>
</organism>
<comment type="caution">
    <text evidence="2">The sequence shown here is derived from an EMBL/GenBank/DDBJ whole genome shotgun (WGS) entry which is preliminary data.</text>
</comment>
<dbReference type="EMBL" id="JAMSHJ010000003">
    <property type="protein sequence ID" value="KAI5431579.1"/>
    <property type="molecule type" value="Genomic_DNA"/>
</dbReference>
<feature type="coiled-coil region" evidence="1">
    <location>
        <begin position="30"/>
        <end position="82"/>
    </location>
</feature>
<reference evidence="2 3" key="1">
    <citation type="journal article" date="2022" name="Nat. Genet.">
        <title>Improved pea reference genome and pan-genome highlight genomic features and evolutionary characteristics.</title>
        <authorList>
            <person name="Yang T."/>
            <person name="Liu R."/>
            <person name="Luo Y."/>
            <person name="Hu S."/>
            <person name="Wang D."/>
            <person name="Wang C."/>
            <person name="Pandey M.K."/>
            <person name="Ge S."/>
            <person name="Xu Q."/>
            <person name="Li N."/>
            <person name="Li G."/>
            <person name="Huang Y."/>
            <person name="Saxena R.K."/>
            <person name="Ji Y."/>
            <person name="Li M."/>
            <person name="Yan X."/>
            <person name="He Y."/>
            <person name="Liu Y."/>
            <person name="Wang X."/>
            <person name="Xiang C."/>
            <person name="Varshney R.K."/>
            <person name="Ding H."/>
            <person name="Gao S."/>
            <person name="Zong X."/>
        </authorList>
    </citation>
    <scope>NUCLEOTIDE SEQUENCE [LARGE SCALE GENOMIC DNA]</scope>
    <source>
        <strain evidence="2 3">cv. Zhongwan 6</strain>
    </source>
</reference>
<accession>A0A9D4Y2R9</accession>
<name>A0A9D4Y2R9_PEA</name>
<evidence type="ECO:0000313" key="2">
    <source>
        <dbReference type="EMBL" id="KAI5431579.1"/>
    </source>
</evidence>
<dbReference type="Gramene" id="Psat03G0567500-T1">
    <property type="protein sequence ID" value="KAI5431579.1"/>
    <property type="gene ID" value="KIW84_035675"/>
</dbReference>
<evidence type="ECO:0000313" key="3">
    <source>
        <dbReference type="Proteomes" id="UP001058974"/>
    </source>
</evidence>
<evidence type="ECO:0000256" key="1">
    <source>
        <dbReference type="SAM" id="Coils"/>
    </source>
</evidence>
<keyword evidence="1" id="KW-0175">Coiled coil</keyword>
<sequence length="182" mass="21728">MVHLIKLPFVIDPTYLPDIPDPIPVSIEEVDSLKETIVRLEKDKESLEHSLYDTTYKNNQVSYDLEQRDKQLLENREELQAERSKRQKTLGGLFSTEVEFKNINKKLKETQAKGQRWKRSWDLDVWEQQERTEAWRIEHSNMADFANNLVRDVPRMYKRVDSVANFRNTPQEVFEFIRLCDV</sequence>
<protein>
    <submittedName>
        <fullName evidence="2">Uncharacterized protein</fullName>
    </submittedName>
</protein>
<proteinExistence type="predicted"/>
<dbReference type="Proteomes" id="UP001058974">
    <property type="component" value="Chromosome 3"/>
</dbReference>
<keyword evidence="3" id="KW-1185">Reference proteome</keyword>
<dbReference type="AlphaFoldDB" id="A0A9D4Y2R9"/>
<gene>
    <name evidence="2" type="ORF">KIW84_035675</name>
</gene>